<dbReference type="RefSeq" id="XP_021120406.1">
    <property type="nucleotide sequence ID" value="XM_021264747.1"/>
</dbReference>
<reference evidence="20 21" key="1">
    <citation type="submission" date="2025-04" db="UniProtKB">
        <authorList>
            <consortium name="RefSeq"/>
        </authorList>
    </citation>
    <scope>IDENTIFICATION</scope>
</reference>
<keyword evidence="12 14" id="KW-0539">Nucleus</keyword>
<accession>A0AAX6TDH5</accession>
<keyword evidence="6 13" id="KW-0812">Transmembrane</keyword>
<dbReference type="Gene3D" id="1.10.10.60">
    <property type="entry name" value="Homeodomain-like"/>
    <property type="match status" value="1"/>
</dbReference>
<evidence type="ECO:0000256" key="15">
    <source>
        <dbReference type="SAM" id="MobiDB-lite"/>
    </source>
</evidence>
<proteinExistence type="predicted"/>
<dbReference type="Proteomes" id="UP000694906">
    <property type="component" value="Unplaced"/>
</dbReference>
<keyword evidence="7" id="KW-0256">Endoplasmic reticulum</keyword>
<keyword evidence="8 16" id="KW-1133">Transmembrane helix</keyword>
<dbReference type="GO" id="GO:0003677">
    <property type="term" value="F:DNA binding"/>
    <property type="evidence" value="ECO:0007669"/>
    <property type="project" value="UniProtKB-UniRule"/>
</dbReference>
<dbReference type="AlphaFoldDB" id="A0AAX6TDH5"/>
<comment type="catalytic activity">
    <reaction evidence="11">
        <text>sphinganine + octadecanoyl-CoA = N-(octadecanoyl)-sphinganine + CoA + H(+)</text>
        <dbReference type="Rhea" id="RHEA:36547"/>
        <dbReference type="ChEBI" id="CHEBI:15378"/>
        <dbReference type="ChEBI" id="CHEBI:57287"/>
        <dbReference type="ChEBI" id="CHEBI:57394"/>
        <dbReference type="ChEBI" id="CHEBI:57817"/>
        <dbReference type="ChEBI" id="CHEBI:67033"/>
    </reaction>
    <physiologicalReaction direction="left-to-right" evidence="11">
        <dbReference type="Rhea" id="RHEA:36548"/>
    </physiologicalReaction>
</comment>
<keyword evidence="9" id="KW-0443">Lipid metabolism</keyword>
<dbReference type="PROSITE" id="PS50922">
    <property type="entry name" value="TLC"/>
    <property type="match status" value="1"/>
</dbReference>
<dbReference type="SUPFAM" id="SSF46689">
    <property type="entry name" value="Homeodomain-like"/>
    <property type="match status" value="1"/>
</dbReference>
<feature type="compositionally biased region" description="Basic and acidic residues" evidence="15">
    <location>
        <begin position="368"/>
        <end position="377"/>
    </location>
</feature>
<comment type="subcellular location">
    <subcellularLocation>
        <location evidence="1">Endoplasmic reticulum membrane</location>
        <topology evidence="1">Multi-pass membrane protein</topology>
    </subcellularLocation>
    <subcellularLocation>
        <location evidence="12 14">Nucleus</location>
    </subcellularLocation>
</comment>
<dbReference type="Pfam" id="PF00046">
    <property type="entry name" value="Homeodomain"/>
    <property type="match status" value="1"/>
</dbReference>
<dbReference type="GeneID" id="101702770"/>
<dbReference type="InterPro" id="IPR009057">
    <property type="entry name" value="Homeodomain-like_sf"/>
</dbReference>
<evidence type="ECO:0000256" key="11">
    <source>
        <dbReference type="ARBA" id="ARBA00049036"/>
    </source>
</evidence>
<keyword evidence="12 14" id="KW-0371">Homeobox</keyword>
<comment type="pathway">
    <text evidence="2">Lipid metabolism; sphingolipid metabolism.</text>
</comment>
<comment type="pathway">
    <text evidence="3">Sphingolipid metabolism.</text>
</comment>
<evidence type="ECO:0000256" key="1">
    <source>
        <dbReference type="ARBA" id="ARBA00004477"/>
    </source>
</evidence>
<dbReference type="GO" id="GO:0046513">
    <property type="term" value="P:ceramide biosynthetic process"/>
    <property type="evidence" value="ECO:0007669"/>
    <property type="project" value="InterPro"/>
</dbReference>
<evidence type="ECO:0000256" key="9">
    <source>
        <dbReference type="ARBA" id="ARBA00023098"/>
    </source>
</evidence>
<keyword evidence="4" id="KW-0444">Lipid biosynthesis</keyword>
<evidence type="ECO:0000256" key="8">
    <source>
        <dbReference type="ARBA" id="ARBA00022989"/>
    </source>
</evidence>
<evidence type="ECO:0000313" key="20">
    <source>
        <dbReference type="RefSeq" id="XP_021120406.1"/>
    </source>
</evidence>
<dbReference type="InterPro" id="IPR016439">
    <property type="entry name" value="Lag1/Lac1-like"/>
</dbReference>
<feature type="transmembrane region" description="Helical" evidence="16">
    <location>
        <begin position="47"/>
        <end position="65"/>
    </location>
</feature>
<keyword evidence="19" id="KW-1185">Reference proteome</keyword>
<evidence type="ECO:0000256" key="14">
    <source>
        <dbReference type="RuleBase" id="RU000682"/>
    </source>
</evidence>
<evidence type="ECO:0000256" key="2">
    <source>
        <dbReference type="ARBA" id="ARBA00004760"/>
    </source>
</evidence>
<feature type="domain" description="Homeobox" evidence="17">
    <location>
        <begin position="92"/>
        <end position="136"/>
    </location>
</feature>
<protein>
    <submittedName>
        <fullName evidence="20 21">Ceramide synthase 3 isoform X1</fullName>
    </submittedName>
</protein>
<dbReference type="GO" id="GO:0005789">
    <property type="term" value="C:endoplasmic reticulum membrane"/>
    <property type="evidence" value="ECO:0007669"/>
    <property type="project" value="UniProtKB-SubCell"/>
</dbReference>
<evidence type="ECO:0000256" key="3">
    <source>
        <dbReference type="ARBA" id="ARBA00004991"/>
    </source>
</evidence>
<evidence type="ECO:0000256" key="6">
    <source>
        <dbReference type="ARBA" id="ARBA00022692"/>
    </source>
</evidence>
<sequence length="395" mass="47430">MAELLQYMRMFQAFKEWFWLERFWLPPTIKWSDLEDHDGLVFVKPSHLYMTIPYAFLLLIIRYFFERIIAIPVAKALGIQKPVQKIIPNAILENFFKNSTRQPLQTDIYGLAKKCNLTERQVERWFRRRRNQERPCRLKKFQEVCWRFAFYLMLTVVGTAFLYDKPWASDLWEVWNGYPRQPLLPSQYWYYMLEMSFYWSLTFSLGYDVKRKDFVANIVHHLAALSLMSFSWCANYIRGGSLVMIVHDAADIWLESAKMFSYAGWKKTCNILFLIFTAMFFITRFILFPFWILHCTLIMPLHYLEPFFSYIFLNLQLLLLQALHVYWGYLILKMLKKNILRKNVKDVRSDNEEEEEEDNDDEEEEEEATKGKERDCLKNGLGTNKHLIPNGQHSH</sequence>
<evidence type="ECO:0000313" key="19">
    <source>
        <dbReference type="Proteomes" id="UP000694906"/>
    </source>
</evidence>
<evidence type="ECO:0000256" key="16">
    <source>
        <dbReference type="SAM" id="Phobius"/>
    </source>
</evidence>
<feature type="DNA-binding region" description="Homeobox" evidence="12">
    <location>
        <begin position="94"/>
        <end position="137"/>
    </location>
</feature>
<dbReference type="Pfam" id="PF03798">
    <property type="entry name" value="TRAM_LAG1_CLN8"/>
    <property type="match status" value="1"/>
</dbReference>
<feature type="domain" description="TLC" evidence="18">
    <location>
        <begin position="139"/>
        <end position="340"/>
    </location>
</feature>
<feature type="transmembrane region" description="Helical" evidence="16">
    <location>
        <begin position="188"/>
        <end position="207"/>
    </location>
</feature>
<feature type="transmembrane region" description="Helical" evidence="16">
    <location>
        <begin position="144"/>
        <end position="163"/>
    </location>
</feature>
<gene>
    <name evidence="20 21" type="primary">Cers3</name>
</gene>
<feature type="compositionally biased region" description="Acidic residues" evidence="15">
    <location>
        <begin position="351"/>
        <end position="367"/>
    </location>
</feature>
<name>A0AAX6TDH5_HETGA</name>
<dbReference type="GO" id="GO:0050291">
    <property type="term" value="F:sphingosine N-acyltransferase activity"/>
    <property type="evidence" value="ECO:0007669"/>
    <property type="project" value="InterPro"/>
</dbReference>
<feature type="region of interest" description="Disordered" evidence="15">
    <location>
        <begin position="346"/>
        <end position="395"/>
    </location>
</feature>
<dbReference type="PROSITE" id="PS50071">
    <property type="entry name" value="HOMEOBOX_2"/>
    <property type="match status" value="1"/>
</dbReference>
<feature type="transmembrane region" description="Helical" evidence="16">
    <location>
        <begin position="307"/>
        <end position="332"/>
    </location>
</feature>
<evidence type="ECO:0000256" key="4">
    <source>
        <dbReference type="ARBA" id="ARBA00022516"/>
    </source>
</evidence>
<dbReference type="PANTHER" id="PTHR12560">
    <property type="entry name" value="LONGEVITY ASSURANCE FACTOR 1 LAG1"/>
    <property type="match status" value="1"/>
</dbReference>
<keyword evidence="5" id="KW-0808">Transferase</keyword>
<evidence type="ECO:0000313" key="21">
    <source>
        <dbReference type="RefSeq" id="XP_021120407.1"/>
    </source>
</evidence>
<evidence type="ECO:0000256" key="13">
    <source>
        <dbReference type="PROSITE-ProRule" id="PRU00205"/>
    </source>
</evidence>
<dbReference type="SMART" id="SM00724">
    <property type="entry name" value="TLC"/>
    <property type="match status" value="1"/>
</dbReference>
<evidence type="ECO:0000256" key="12">
    <source>
        <dbReference type="PROSITE-ProRule" id="PRU00108"/>
    </source>
</evidence>
<evidence type="ECO:0000256" key="10">
    <source>
        <dbReference type="ARBA" id="ARBA00023136"/>
    </source>
</evidence>
<dbReference type="GO" id="GO:0005634">
    <property type="term" value="C:nucleus"/>
    <property type="evidence" value="ECO:0007669"/>
    <property type="project" value="UniProtKB-SubCell"/>
</dbReference>
<evidence type="ECO:0000259" key="18">
    <source>
        <dbReference type="PROSITE" id="PS50922"/>
    </source>
</evidence>
<dbReference type="InterPro" id="IPR001356">
    <property type="entry name" value="HD"/>
</dbReference>
<evidence type="ECO:0000256" key="5">
    <source>
        <dbReference type="ARBA" id="ARBA00022679"/>
    </source>
</evidence>
<dbReference type="FunFam" id="1.10.10.60:FF:000020">
    <property type="entry name" value="Ceramide synthase 5"/>
    <property type="match status" value="1"/>
</dbReference>
<dbReference type="RefSeq" id="XP_021120407.1">
    <property type="nucleotide sequence ID" value="XM_021264748.1"/>
</dbReference>
<dbReference type="PANTHER" id="PTHR12560:SF18">
    <property type="entry name" value="CERAMIDE SYNTHASE 3"/>
    <property type="match status" value="1"/>
</dbReference>
<organism evidence="19 21">
    <name type="scientific">Heterocephalus glaber</name>
    <name type="common">Naked mole rat</name>
    <dbReference type="NCBI Taxonomy" id="10181"/>
    <lineage>
        <taxon>Eukaryota</taxon>
        <taxon>Metazoa</taxon>
        <taxon>Chordata</taxon>
        <taxon>Craniata</taxon>
        <taxon>Vertebrata</taxon>
        <taxon>Euteleostomi</taxon>
        <taxon>Mammalia</taxon>
        <taxon>Eutheria</taxon>
        <taxon>Euarchontoglires</taxon>
        <taxon>Glires</taxon>
        <taxon>Rodentia</taxon>
        <taxon>Hystricomorpha</taxon>
        <taxon>Bathyergidae</taxon>
        <taxon>Heterocephalus</taxon>
    </lineage>
</organism>
<dbReference type="CTD" id="204219"/>
<evidence type="ECO:0000259" key="17">
    <source>
        <dbReference type="PROSITE" id="PS50071"/>
    </source>
</evidence>
<evidence type="ECO:0000256" key="7">
    <source>
        <dbReference type="ARBA" id="ARBA00022824"/>
    </source>
</evidence>
<feature type="transmembrane region" description="Helical" evidence="16">
    <location>
        <begin position="271"/>
        <end position="292"/>
    </location>
</feature>
<keyword evidence="10 13" id="KW-0472">Membrane</keyword>
<dbReference type="CDD" id="cd00086">
    <property type="entry name" value="homeodomain"/>
    <property type="match status" value="1"/>
</dbReference>
<keyword evidence="12 14" id="KW-0238">DNA-binding</keyword>
<dbReference type="InterPro" id="IPR006634">
    <property type="entry name" value="TLC-dom"/>
</dbReference>
<dbReference type="PIRSF" id="PIRSF005225">
    <property type="entry name" value="LAG1_LAC1"/>
    <property type="match status" value="1"/>
</dbReference>